<reference evidence="5 6" key="1">
    <citation type="submission" date="2022-03" db="EMBL/GenBank/DDBJ databases">
        <title>Pseudonocardia alaer sp. nov., a novel actinomycete isolated from reed forest soil.</title>
        <authorList>
            <person name="Wang L."/>
        </authorList>
    </citation>
    <scope>NUCLEOTIDE SEQUENCE [LARGE SCALE GENOMIC DNA]</scope>
    <source>
        <strain evidence="5 6">Y-16303</strain>
    </source>
</reference>
<dbReference type="RefSeq" id="WP_241034711.1">
    <property type="nucleotide sequence ID" value="NZ_BAAAJF010000009.1"/>
</dbReference>
<proteinExistence type="predicted"/>
<sequence length="239" mass="25622">MSAPPSETDKQRRLRAHLGELIAAMAPGEPLPAERDLARDLGVARMTLRRAVDGMVADSLLVRRQGAGTFVAPAKVAHRLSANSFSADMRARGLRPGSRTLSSSREPAGVMLAALLEVPAGSPVLHVRRLRLADDEPMAVEDLHVPGDLVPGLTGADLEDRSYYELLAQRFGHRIVSGTQTAEAALTGAEDAAALGIAPGAPAFCFERTCRVDGGRVAEFVRSVYRGDRYRIMVDIFPS</sequence>
<keyword evidence="3" id="KW-0804">Transcription</keyword>
<evidence type="ECO:0000256" key="2">
    <source>
        <dbReference type="ARBA" id="ARBA00023125"/>
    </source>
</evidence>
<comment type="caution">
    <text evidence="5">The sequence shown here is derived from an EMBL/GenBank/DDBJ whole genome shotgun (WGS) entry which is preliminary data.</text>
</comment>
<dbReference type="SUPFAM" id="SSF46785">
    <property type="entry name" value="Winged helix' DNA-binding domain"/>
    <property type="match status" value="1"/>
</dbReference>
<dbReference type="SMART" id="SM00866">
    <property type="entry name" value="UTRA"/>
    <property type="match status" value="1"/>
</dbReference>
<evidence type="ECO:0000313" key="5">
    <source>
        <dbReference type="EMBL" id="MCH6164678.1"/>
    </source>
</evidence>
<evidence type="ECO:0000259" key="4">
    <source>
        <dbReference type="PROSITE" id="PS50949"/>
    </source>
</evidence>
<dbReference type="Gene3D" id="3.40.1410.10">
    <property type="entry name" value="Chorismate lyase-like"/>
    <property type="match status" value="1"/>
</dbReference>
<protein>
    <submittedName>
        <fullName evidence="5">GntR family transcriptional regulator</fullName>
    </submittedName>
</protein>
<dbReference type="SUPFAM" id="SSF64288">
    <property type="entry name" value="Chorismate lyase-like"/>
    <property type="match status" value="1"/>
</dbReference>
<dbReference type="InterPro" id="IPR000524">
    <property type="entry name" value="Tscrpt_reg_HTH_GntR"/>
</dbReference>
<dbReference type="InterPro" id="IPR036390">
    <property type="entry name" value="WH_DNA-bd_sf"/>
</dbReference>
<dbReference type="CDD" id="cd07377">
    <property type="entry name" value="WHTH_GntR"/>
    <property type="match status" value="1"/>
</dbReference>
<dbReference type="Proteomes" id="UP001299970">
    <property type="component" value="Unassembled WGS sequence"/>
</dbReference>
<evidence type="ECO:0000313" key="6">
    <source>
        <dbReference type="Proteomes" id="UP001299970"/>
    </source>
</evidence>
<dbReference type="EMBL" id="JAKXMK010000003">
    <property type="protein sequence ID" value="MCH6164678.1"/>
    <property type="molecule type" value="Genomic_DNA"/>
</dbReference>
<gene>
    <name evidence="5" type="ORF">MMF94_03185</name>
</gene>
<dbReference type="Gene3D" id="1.10.10.10">
    <property type="entry name" value="Winged helix-like DNA-binding domain superfamily/Winged helix DNA-binding domain"/>
    <property type="match status" value="1"/>
</dbReference>
<dbReference type="PANTHER" id="PTHR44846">
    <property type="entry name" value="MANNOSYL-D-GLYCERATE TRANSPORT/METABOLISM SYSTEM REPRESSOR MNGR-RELATED"/>
    <property type="match status" value="1"/>
</dbReference>
<organism evidence="5 6">
    <name type="scientific">Pseudonocardia alaniniphila</name>
    <dbReference type="NCBI Taxonomy" id="75291"/>
    <lineage>
        <taxon>Bacteria</taxon>
        <taxon>Bacillati</taxon>
        <taxon>Actinomycetota</taxon>
        <taxon>Actinomycetes</taxon>
        <taxon>Pseudonocardiales</taxon>
        <taxon>Pseudonocardiaceae</taxon>
        <taxon>Pseudonocardia</taxon>
    </lineage>
</organism>
<dbReference type="PRINTS" id="PR00035">
    <property type="entry name" value="HTHGNTR"/>
</dbReference>
<feature type="domain" description="HTH gntR-type" evidence="4">
    <location>
        <begin position="4"/>
        <end position="74"/>
    </location>
</feature>
<name>A0ABS9T8C9_9PSEU</name>
<dbReference type="InterPro" id="IPR011663">
    <property type="entry name" value="UTRA"/>
</dbReference>
<keyword evidence="2" id="KW-0238">DNA-binding</keyword>
<keyword evidence="1" id="KW-0805">Transcription regulation</keyword>
<dbReference type="InterPro" id="IPR050679">
    <property type="entry name" value="Bact_HTH_transcr_reg"/>
</dbReference>
<keyword evidence="6" id="KW-1185">Reference proteome</keyword>
<dbReference type="SMART" id="SM00345">
    <property type="entry name" value="HTH_GNTR"/>
    <property type="match status" value="1"/>
</dbReference>
<dbReference type="Pfam" id="PF00392">
    <property type="entry name" value="GntR"/>
    <property type="match status" value="1"/>
</dbReference>
<dbReference type="PANTHER" id="PTHR44846:SF1">
    <property type="entry name" value="MANNOSYL-D-GLYCERATE TRANSPORT_METABOLISM SYSTEM REPRESSOR MNGR-RELATED"/>
    <property type="match status" value="1"/>
</dbReference>
<dbReference type="InterPro" id="IPR036388">
    <property type="entry name" value="WH-like_DNA-bd_sf"/>
</dbReference>
<evidence type="ECO:0000256" key="3">
    <source>
        <dbReference type="ARBA" id="ARBA00023163"/>
    </source>
</evidence>
<dbReference type="Pfam" id="PF07702">
    <property type="entry name" value="UTRA"/>
    <property type="match status" value="1"/>
</dbReference>
<accession>A0ABS9T8C9</accession>
<dbReference type="InterPro" id="IPR028978">
    <property type="entry name" value="Chorismate_lyase_/UTRA_dom_sf"/>
</dbReference>
<evidence type="ECO:0000256" key="1">
    <source>
        <dbReference type="ARBA" id="ARBA00023015"/>
    </source>
</evidence>
<dbReference type="PROSITE" id="PS50949">
    <property type="entry name" value="HTH_GNTR"/>
    <property type="match status" value="1"/>
</dbReference>